<sequence>MSRTVQASIGHRRAAGARRTAALVATAVCAVVAVAVFGWGPSVVGSVVDAVGGSSGGSGGSAGSDGASWADGAVDASDGELPDGVSVFDDGYPGVTRLEPTLLAALRAAGSAASDEGIEVLVTSGWRSPEYQERLLQDAVSTYGSEEEAARWVATAETSAHVSGEAVDVGSWDAMDWLAEHGAEFGLCRTYANEPWHFEFQPDAPDMGCAELYADPTEDPRLQG</sequence>
<feature type="compositionally biased region" description="Gly residues" evidence="1">
    <location>
        <begin position="54"/>
        <end position="63"/>
    </location>
</feature>
<dbReference type="InterPro" id="IPR009045">
    <property type="entry name" value="Zn_M74/Hedgehog-like"/>
</dbReference>
<dbReference type="PANTHER" id="PTHR34385">
    <property type="entry name" value="D-ALANYL-D-ALANINE CARBOXYPEPTIDASE"/>
    <property type="match status" value="1"/>
</dbReference>
<feature type="transmembrane region" description="Helical" evidence="2">
    <location>
        <begin position="21"/>
        <end position="40"/>
    </location>
</feature>
<evidence type="ECO:0000256" key="2">
    <source>
        <dbReference type="SAM" id="Phobius"/>
    </source>
</evidence>
<dbReference type="GO" id="GO:0006508">
    <property type="term" value="P:proteolysis"/>
    <property type="evidence" value="ECO:0007669"/>
    <property type="project" value="InterPro"/>
</dbReference>
<keyword evidence="2" id="KW-0812">Transmembrane</keyword>
<proteinExistence type="predicted"/>
<dbReference type="EMBL" id="CP158374">
    <property type="protein sequence ID" value="XBX82361.1"/>
    <property type="molecule type" value="Genomic_DNA"/>
</dbReference>
<dbReference type="PANTHER" id="PTHR34385:SF1">
    <property type="entry name" value="PEPTIDOGLYCAN L-ALANYL-D-GLUTAMATE ENDOPEPTIDASE CWLK"/>
    <property type="match status" value="1"/>
</dbReference>
<dbReference type="SUPFAM" id="SSF55166">
    <property type="entry name" value="Hedgehog/DD-peptidase"/>
    <property type="match status" value="1"/>
</dbReference>
<feature type="domain" description="D-alanyl-D-alanine carboxypeptidase-like core" evidence="3">
    <location>
        <begin position="97"/>
        <end position="202"/>
    </location>
</feature>
<evidence type="ECO:0000259" key="3">
    <source>
        <dbReference type="Pfam" id="PF02557"/>
    </source>
</evidence>
<protein>
    <submittedName>
        <fullName evidence="4">M15 family metallopeptidase</fullName>
    </submittedName>
</protein>
<dbReference type="InterPro" id="IPR052179">
    <property type="entry name" value="DD-CPase-like"/>
</dbReference>
<keyword evidence="2" id="KW-1133">Transmembrane helix</keyword>
<feature type="compositionally biased region" description="Low complexity" evidence="1">
    <location>
        <begin position="64"/>
        <end position="75"/>
    </location>
</feature>
<dbReference type="Gene3D" id="3.30.1380.10">
    <property type="match status" value="1"/>
</dbReference>
<dbReference type="RefSeq" id="WP_350348380.1">
    <property type="nucleotide sequence ID" value="NZ_CP158374.1"/>
</dbReference>
<gene>
    <name evidence="4" type="ORF">ABIQ69_00160</name>
</gene>
<dbReference type="GO" id="GO:0008233">
    <property type="term" value="F:peptidase activity"/>
    <property type="evidence" value="ECO:0007669"/>
    <property type="project" value="InterPro"/>
</dbReference>
<name>A0AAU7W7B2_9MICO</name>
<evidence type="ECO:0000256" key="1">
    <source>
        <dbReference type="SAM" id="MobiDB-lite"/>
    </source>
</evidence>
<organism evidence="4">
    <name type="scientific">Agromyces sp. G08B096</name>
    <dbReference type="NCBI Taxonomy" id="3156399"/>
    <lineage>
        <taxon>Bacteria</taxon>
        <taxon>Bacillati</taxon>
        <taxon>Actinomycetota</taxon>
        <taxon>Actinomycetes</taxon>
        <taxon>Micrococcales</taxon>
        <taxon>Microbacteriaceae</taxon>
        <taxon>Agromyces</taxon>
    </lineage>
</organism>
<evidence type="ECO:0000313" key="4">
    <source>
        <dbReference type="EMBL" id="XBX82361.1"/>
    </source>
</evidence>
<keyword evidence="2" id="KW-0472">Membrane</keyword>
<reference evidence="4" key="1">
    <citation type="submission" date="2024-05" db="EMBL/GenBank/DDBJ databases">
        <authorList>
            <person name="Yu L."/>
        </authorList>
    </citation>
    <scope>NUCLEOTIDE SEQUENCE</scope>
    <source>
        <strain evidence="4">G08B096</strain>
    </source>
</reference>
<accession>A0AAU7W7B2</accession>
<dbReference type="InterPro" id="IPR003709">
    <property type="entry name" value="VanY-like_core_dom"/>
</dbReference>
<dbReference type="CDD" id="cd14846">
    <property type="entry name" value="Peptidase_M15_like"/>
    <property type="match status" value="1"/>
</dbReference>
<dbReference type="AlphaFoldDB" id="A0AAU7W7B2"/>
<feature type="region of interest" description="Disordered" evidence="1">
    <location>
        <begin position="54"/>
        <end position="75"/>
    </location>
</feature>
<dbReference type="Pfam" id="PF02557">
    <property type="entry name" value="VanY"/>
    <property type="match status" value="1"/>
</dbReference>